<dbReference type="PANTHER" id="PTHR30069:SF53">
    <property type="entry name" value="COLICIN I RECEPTOR-RELATED"/>
    <property type="match status" value="1"/>
</dbReference>
<protein>
    <submittedName>
        <fullName evidence="9">TonB-dependent receptor</fullName>
    </submittedName>
</protein>
<feature type="domain" description="TonB-dependent receptor-like beta-barrel" evidence="7">
    <location>
        <begin position="232"/>
        <end position="621"/>
    </location>
</feature>
<dbReference type="PANTHER" id="PTHR30069">
    <property type="entry name" value="TONB-DEPENDENT OUTER MEMBRANE RECEPTOR"/>
    <property type="match status" value="1"/>
</dbReference>
<evidence type="ECO:0000256" key="4">
    <source>
        <dbReference type="PROSITE-ProRule" id="PRU10144"/>
    </source>
</evidence>
<feature type="domain" description="TonB-dependent receptor plug" evidence="8">
    <location>
        <begin position="49"/>
        <end position="155"/>
    </location>
</feature>
<keyword evidence="5" id="KW-0798">TonB box</keyword>
<proteinExistence type="inferred from homology"/>
<organism evidence="9 10">
    <name type="scientific">Sphingomonas quercus</name>
    <dbReference type="NCBI Taxonomy" id="2842451"/>
    <lineage>
        <taxon>Bacteria</taxon>
        <taxon>Pseudomonadati</taxon>
        <taxon>Pseudomonadota</taxon>
        <taxon>Alphaproteobacteria</taxon>
        <taxon>Sphingomonadales</taxon>
        <taxon>Sphingomonadaceae</taxon>
        <taxon>Sphingomonas</taxon>
    </lineage>
</organism>
<evidence type="ECO:0000256" key="1">
    <source>
        <dbReference type="ARBA" id="ARBA00022729"/>
    </source>
</evidence>
<feature type="short sequence motif" description="TonB C-terminal box" evidence="4">
    <location>
        <begin position="630"/>
        <end position="647"/>
    </location>
</feature>
<evidence type="ECO:0000256" key="3">
    <source>
        <dbReference type="PROSITE-ProRule" id="PRU01360"/>
    </source>
</evidence>
<feature type="chain" id="PRO_5045482195" evidence="6">
    <location>
        <begin position="20"/>
        <end position="647"/>
    </location>
</feature>
<keyword evidence="2" id="KW-0406">Ion transport</keyword>
<dbReference type="InterPro" id="IPR010917">
    <property type="entry name" value="TonB_rcpt_CS"/>
</dbReference>
<evidence type="ECO:0000259" key="8">
    <source>
        <dbReference type="Pfam" id="PF07715"/>
    </source>
</evidence>
<evidence type="ECO:0000256" key="5">
    <source>
        <dbReference type="RuleBase" id="RU003357"/>
    </source>
</evidence>
<dbReference type="PROSITE" id="PS52016">
    <property type="entry name" value="TONB_DEPENDENT_REC_3"/>
    <property type="match status" value="1"/>
</dbReference>
<dbReference type="Pfam" id="PF07715">
    <property type="entry name" value="Plug"/>
    <property type="match status" value="1"/>
</dbReference>
<evidence type="ECO:0000313" key="10">
    <source>
        <dbReference type="Proteomes" id="UP000776276"/>
    </source>
</evidence>
<keyword evidence="3 5" id="KW-0472">Membrane</keyword>
<dbReference type="InterPro" id="IPR039426">
    <property type="entry name" value="TonB-dep_rcpt-like"/>
</dbReference>
<keyword evidence="3" id="KW-1134">Transmembrane beta strand</keyword>
<gene>
    <name evidence="9" type="ORF">KOF26_12520</name>
</gene>
<sequence length="647" mass="69048">MIRSYLLVSVLLSSAPALAQEAPRPDAAADPDASAVIVTATRAPTSIDRVAASVTVLDKAAIDRAQDIGVTEILQRTPGISVTRNGGYGTATSLRIRGAETDQTVVVIDGVKLNDPSAAGGGYNFANLLIGDAARIEVLRGPQSILWGSQAIGGVVNIVTPLPDQPLEASFDVETGSRETVSARAGLGGRSGPLAWRLGAQAFTTDGISAIAPAFGGKERDGYTNRNLSGRAVLELADGVSADVRGYYGWGRAGIDGFSGDTPEYGLNREFVGYAGLNVDLFGGRLRNRIGYGYTDTDRDNYNPALERAQTFDSAGRNERLEYQGSLAIAKGWNAVFGVENERSRFRSVSPPASLAAPVPAPARGRAEITSFYGQVSGEVFAGLTLTGGARNDDHSRYGSRTLFSGGAAWRLPTGTVLRASYGEGFKAPTLYQLFSDYGNIALSPERAHGWEAGAEQRLLDGALSFGATWFERRTKDQIIFASCIAPTSDPLCVVPGTTISRFGYYDNIARAGAKGIEATAAAKVGGLTLDGNYSWMQSEDRSPGSSFGKWLPRRPRHVANASVSYDWGFGLTTGAALRWSGRSFDDVANARQLDSYTLVDARAEFALSETVRLFARVENLFDEDYTTVYRYGTLGRSVYAGIRGRF</sequence>
<dbReference type="RefSeq" id="WP_216325319.1">
    <property type="nucleotide sequence ID" value="NZ_JAHKRT010000006.1"/>
</dbReference>
<dbReference type="EMBL" id="JAHKRT010000006">
    <property type="protein sequence ID" value="MBU3078692.1"/>
    <property type="molecule type" value="Genomic_DNA"/>
</dbReference>
<evidence type="ECO:0000256" key="6">
    <source>
        <dbReference type="SAM" id="SignalP"/>
    </source>
</evidence>
<keyword evidence="3" id="KW-0812">Transmembrane</keyword>
<reference evidence="9 10" key="1">
    <citation type="submission" date="2021-06" db="EMBL/GenBank/DDBJ databases">
        <title>Sphingomonas sp. XMGL2, whole genome shotgun sequencing project.</title>
        <authorList>
            <person name="Zhao G."/>
            <person name="Shen L."/>
        </authorList>
    </citation>
    <scope>NUCLEOTIDE SEQUENCE [LARGE SCALE GENOMIC DNA]</scope>
    <source>
        <strain evidence="9 10">XMGL2</strain>
    </source>
</reference>
<evidence type="ECO:0000259" key="7">
    <source>
        <dbReference type="Pfam" id="PF00593"/>
    </source>
</evidence>
<dbReference type="InterPro" id="IPR000531">
    <property type="entry name" value="Beta-barrel_TonB"/>
</dbReference>
<evidence type="ECO:0000256" key="2">
    <source>
        <dbReference type="ARBA" id="ARBA00023065"/>
    </source>
</evidence>
<comment type="subcellular location">
    <subcellularLocation>
        <location evidence="3">Cell outer membrane</location>
        <topology evidence="3">Multi-pass membrane protein</topology>
    </subcellularLocation>
</comment>
<keyword evidence="3" id="KW-0813">Transport</keyword>
<dbReference type="InterPro" id="IPR012910">
    <property type="entry name" value="Plug_dom"/>
</dbReference>
<dbReference type="CDD" id="cd01347">
    <property type="entry name" value="ligand_gated_channel"/>
    <property type="match status" value="1"/>
</dbReference>
<dbReference type="Proteomes" id="UP000776276">
    <property type="component" value="Unassembled WGS sequence"/>
</dbReference>
<dbReference type="PROSITE" id="PS01156">
    <property type="entry name" value="TONB_DEPENDENT_REC_2"/>
    <property type="match status" value="1"/>
</dbReference>
<keyword evidence="10" id="KW-1185">Reference proteome</keyword>
<evidence type="ECO:0000313" key="9">
    <source>
        <dbReference type="EMBL" id="MBU3078692.1"/>
    </source>
</evidence>
<comment type="caution">
    <text evidence="9">The sequence shown here is derived from an EMBL/GenBank/DDBJ whole genome shotgun (WGS) entry which is preliminary data.</text>
</comment>
<keyword evidence="3" id="KW-0998">Cell outer membrane</keyword>
<feature type="signal peptide" evidence="6">
    <location>
        <begin position="1"/>
        <end position="19"/>
    </location>
</feature>
<keyword evidence="1 6" id="KW-0732">Signal</keyword>
<accession>A0ABS6BK68</accession>
<comment type="similarity">
    <text evidence="3 5">Belongs to the TonB-dependent receptor family.</text>
</comment>
<dbReference type="Pfam" id="PF00593">
    <property type="entry name" value="TonB_dep_Rec_b-barrel"/>
    <property type="match status" value="1"/>
</dbReference>
<name>A0ABS6BK68_9SPHN</name>
<keyword evidence="9" id="KW-0675">Receptor</keyword>